<accession>A0A1B3B0U2</accession>
<sequence>MNFGANVDLGRFLEFSVSITRDADISIFWSISAVGYTARSSVRMALLKYDAEIATDGLVLSCARSEQFPTYRNPPRQPDREREIDAPILSWQSDEHIQ</sequence>
<dbReference type="Proteomes" id="UP000203357">
    <property type="component" value="Segment"/>
</dbReference>
<reference evidence="3" key="1">
    <citation type="submission" date="2016-07" db="EMBL/GenBank/DDBJ databases">
        <authorList>
            <person name="Florea S."/>
            <person name="Webb J.S."/>
            <person name="Jaromczyk J."/>
            <person name="Schardl C.L."/>
        </authorList>
    </citation>
    <scope>NUCLEOTIDE SEQUENCE [LARGE SCALE GENOMIC DNA]</scope>
</reference>
<dbReference type="GeneID" id="29067905"/>
<organism evidence="2 3">
    <name type="scientific">Gordonia phage Jumbo</name>
    <dbReference type="NCBI Taxonomy" id="1887650"/>
    <lineage>
        <taxon>Viruses</taxon>
        <taxon>Duplodnaviria</taxon>
        <taxon>Heunggongvirae</taxon>
        <taxon>Uroviricota</taxon>
        <taxon>Caudoviricetes</taxon>
        <taxon>Gorjumvirus</taxon>
        <taxon>Gorjumvirus jumbo</taxon>
    </lineage>
</organism>
<evidence type="ECO:0000313" key="2">
    <source>
        <dbReference type="EMBL" id="AOE44611.1"/>
    </source>
</evidence>
<gene>
    <name evidence="2" type="primary">9</name>
    <name evidence="2" type="ORF">SEA_JUMBO_9</name>
</gene>
<dbReference type="EMBL" id="KX557281">
    <property type="protein sequence ID" value="AOE44611.1"/>
    <property type="molecule type" value="Genomic_DNA"/>
</dbReference>
<protein>
    <submittedName>
        <fullName evidence="2">Uncharacterized protein</fullName>
    </submittedName>
</protein>
<name>A0A1B3B0U2_9CAUD</name>
<dbReference type="KEGG" id="vg:29067905"/>
<feature type="region of interest" description="Disordered" evidence="1">
    <location>
        <begin position="68"/>
        <end position="98"/>
    </location>
</feature>
<evidence type="ECO:0000256" key="1">
    <source>
        <dbReference type="SAM" id="MobiDB-lite"/>
    </source>
</evidence>
<dbReference type="RefSeq" id="YP_009290974.1">
    <property type="nucleotide sequence ID" value="NC_031109.1"/>
</dbReference>
<keyword evidence="3" id="KW-1185">Reference proteome</keyword>
<proteinExistence type="predicted"/>
<evidence type="ECO:0000313" key="3">
    <source>
        <dbReference type="Proteomes" id="UP000203357"/>
    </source>
</evidence>
<dbReference type="OrthoDB" id="40766at10239"/>